<dbReference type="STRING" id="1592317.DPF_0603"/>
<dbReference type="PANTHER" id="PTHR35113:SF1">
    <property type="entry name" value="FERREDOXIN-THIOREDOXIN REDUCTASE CATALYTIC CHAIN, CHLOROPLASTIC"/>
    <property type="match status" value="1"/>
</dbReference>
<keyword evidence="6" id="KW-0479">Metal-binding</keyword>
<dbReference type="GO" id="GO:0051539">
    <property type="term" value="F:4 iron, 4 sulfur cluster binding"/>
    <property type="evidence" value="ECO:0007669"/>
    <property type="project" value="UniProtKB-KW"/>
</dbReference>
<dbReference type="Pfam" id="PF02943">
    <property type="entry name" value="FeThRed_B"/>
    <property type="match status" value="1"/>
</dbReference>
<dbReference type="EMBL" id="BDFE01000008">
    <property type="protein sequence ID" value="GAU07904.1"/>
    <property type="molecule type" value="Genomic_DNA"/>
</dbReference>
<sequence>MNAEQLYEQLKKFQESKGYFFNKDKEMVMALLDSLLVNKERYGYMACPCRLASGDYHKDKDILCPCEYRSKDVEEYGACFCGLYVSEAWNNEAIPHETVPERRDPARVLAGLGIED</sequence>
<comment type="similarity">
    <text evidence="3">Belongs to the ferredoxin thioredoxin reductase beta subunit family.</text>
</comment>
<evidence type="ECO:0000256" key="11">
    <source>
        <dbReference type="ARBA" id="ARBA00026011"/>
    </source>
</evidence>
<keyword evidence="9" id="KW-0411">Iron-sulfur</keyword>
<gene>
    <name evidence="14" type="ORF">DPF_0603</name>
</gene>
<reference evidence="15" key="1">
    <citation type="submission" date="2016-06" db="EMBL/GenBank/DDBJ databases">
        <title>Draft genome sequence of Desulfoplanes formicivorans strain Pf12B.</title>
        <authorList>
            <person name="Watanabe M."/>
            <person name="Kojima H."/>
            <person name="Fukui M."/>
        </authorList>
    </citation>
    <scope>NUCLEOTIDE SEQUENCE [LARGE SCALE GENOMIC DNA]</scope>
    <source>
        <strain evidence="15">Pf12B</strain>
    </source>
</reference>
<evidence type="ECO:0000256" key="2">
    <source>
        <dbReference type="ARBA" id="ARBA00003945"/>
    </source>
</evidence>
<keyword evidence="7" id="KW-0560">Oxidoreductase</keyword>
<dbReference type="InterPro" id="IPR036644">
    <property type="entry name" value="FTR_bsu_sf"/>
</dbReference>
<dbReference type="AlphaFoldDB" id="A0A194AGJ9"/>
<dbReference type="PANTHER" id="PTHR35113">
    <property type="entry name" value="FERREDOXIN-THIOREDOXIN REDUCTASE CATALYTIC CHAIN, CHLOROPLASTIC"/>
    <property type="match status" value="1"/>
</dbReference>
<evidence type="ECO:0000256" key="12">
    <source>
        <dbReference type="ARBA" id="ARBA00030295"/>
    </source>
</evidence>
<evidence type="ECO:0000256" key="3">
    <source>
        <dbReference type="ARBA" id="ARBA00007941"/>
    </source>
</evidence>
<dbReference type="Proteomes" id="UP000095200">
    <property type="component" value="Unassembled WGS sequence"/>
</dbReference>
<evidence type="ECO:0000256" key="8">
    <source>
        <dbReference type="ARBA" id="ARBA00023004"/>
    </source>
</evidence>
<organism evidence="14 15">
    <name type="scientific">Desulfoplanes formicivorans</name>
    <dbReference type="NCBI Taxonomy" id="1592317"/>
    <lineage>
        <taxon>Bacteria</taxon>
        <taxon>Pseudomonadati</taxon>
        <taxon>Thermodesulfobacteriota</taxon>
        <taxon>Desulfovibrionia</taxon>
        <taxon>Desulfovibrionales</taxon>
        <taxon>Desulfoplanaceae</taxon>
        <taxon>Desulfoplanes</taxon>
    </lineage>
</organism>
<evidence type="ECO:0000256" key="5">
    <source>
        <dbReference type="ARBA" id="ARBA00022485"/>
    </source>
</evidence>
<dbReference type="OrthoDB" id="9782739at2"/>
<dbReference type="GO" id="GO:0046872">
    <property type="term" value="F:metal ion binding"/>
    <property type="evidence" value="ECO:0007669"/>
    <property type="project" value="UniProtKB-KW"/>
</dbReference>
<dbReference type="GO" id="GO:0016730">
    <property type="term" value="F:oxidoreductase activity, acting on iron-sulfur proteins as donors"/>
    <property type="evidence" value="ECO:0007669"/>
    <property type="project" value="InterPro"/>
</dbReference>
<dbReference type="InterPro" id="IPR004209">
    <property type="entry name" value="FTR_bsu"/>
</dbReference>
<comment type="subunit">
    <text evidence="11">Heterodimer of subunit A (variable subunit) and subunit B (catalytic subunit). Heterodimeric FTR forms a complex with ferredoxin and thioredoxin.</text>
</comment>
<evidence type="ECO:0000256" key="7">
    <source>
        <dbReference type="ARBA" id="ARBA00023002"/>
    </source>
</evidence>
<evidence type="ECO:0000256" key="9">
    <source>
        <dbReference type="ARBA" id="ARBA00023014"/>
    </source>
</evidence>
<name>A0A194AGJ9_9BACT</name>
<comment type="catalytic activity">
    <reaction evidence="13">
        <text>[thioredoxin]-disulfide + 2 reduced [2Fe-2S]-[ferredoxin] + 2 H(+) = [thioredoxin]-dithiol + 2 oxidized [2Fe-2S]-[ferredoxin]</text>
        <dbReference type="Rhea" id="RHEA:42336"/>
        <dbReference type="Rhea" id="RHEA-COMP:10000"/>
        <dbReference type="Rhea" id="RHEA-COMP:10001"/>
        <dbReference type="Rhea" id="RHEA-COMP:10698"/>
        <dbReference type="Rhea" id="RHEA-COMP:10700"/>
        <dbReference type="ChEBI" id="CHEBI:15378"/>
        <dbReference type="ChEBI" id="CHEBI:29950"/>
        <dbReference type="ChEBI" id="CHEBI:33737"/>
        <dbReference type="ChEBI" id="CHEBI:33738"/>
        <dbReference type="ChEBI" id="CHEBI:50058"/>
        <dbReference type="EC" id="1.8.7.2"/>
    </reaction>
</comment>
<evidence type="ECO:0000256" key="13">
    <source>
        <dbReference type="ARBA" id="ARBA00048150"/>
    </source>
</evidence>
<evidence type="ECO:0000256" key="1">
    <source>
        <dbReference type="ARBA" id="ARBA00001966"/>
    </source>
</evidence>
<dbReference type="RefSeq" id="WP_069857402.1">
    <property type="nucleotide sequence ID" value="NZ_BDFE01000008.1"/>
</dbReference>
<dbReference type="Gene3D" id="3.90.460.10">
    <property type="entry name" value="Ferredoxin thioredoxin reductase catalytic beta subunit"/>
    <property type="match status" value="1"/>
</dbReference>
<dbReference type="SUPFAM" id="SSF57662">
    <property type="entry name" value="Ferredoxin thioredoxin reductase (FTR), catalytic beta chain"/>
    <property type="match status" value="1"/>
</dbReference>
<evidence type="ECO:0000313" key="15">
    <source>
        <dbReference type="Proteomes" id="UP000095200"/>
    </source>
</evidence>
<comment type="caution">
    <text evidence="14">The sequence shown here is derived from an EMBL/GenBank/DDBJ whole genome shotgun (WGS) entry which is preliminary data.</text>
</comment>
<evidence type="ECO:0000256" key="6">
    <source>
        <dbReference type="ARBA" id="ARBA00022723"/>
    </source>
</evidence>
<keyword evidence="10" id="KW-1015">Disulfide bond</keyword>
<keyword evidence="15" id="KW-1185">Reference proteome</keyword>
<comment type="cofactor">
    <cofactor evidence="1">
        <name>[4Fe-4S] cluster</name>
        <dbReference type="ChEBI" id="CHEBI:49883"/>
    </cofactor>
</comment>
<keyword evidence="5" id="KW-0004">4Fe-4S</keyword>
<protein>
    <recommendedName>
        <fullName evidence="4">ferredoxin:thioredoxin reductase</fullName>
        <ecNumber evidence="4">1.8.7.2</ecNumber>
    </recommendedName>
    <alternativeName>
        <fullName evidence="12">Ferredoxin-thioredoxin reductase subunit B</fullName>
    </alternativeName>
</protein>
<evidence type="ECO:0000256" key="4">
    <source>
        <dbReference type="ARBA" id="ARBA00012358"/>
    </source>
</evidence>
<keyword evidence="8" id="KW-0408">Iron</keyword>
<accession>A0A194AGJ9</accession>
<proteinExistence type="inferred from homology"/>
<evidence type="ECO:0000256" key="10">
    <source>
        <dbReference type="ARBA" id="ARBA00023157"/>
    </source>
</evidence>
<evidence type="ECO:0000313" key="14">
    <source>
        <dbReference type="EMBL" id="GAU07904.1"/>
    </source>
</evidence>
<comment type="function">
    <text evidence="2">Catalytic subunit of the ferredoxin-thioredoxin reductase (FTR), which catalyzes the two-electron reduction of thioredoxins by the electrons provided by reduced ferredoxin.</text>
</comment>
<dbReference type="EC" id="1.8.7.2" evidence="4"/>